<keyword evidence="4" id="KW-1185">Reference proteome</keyword>
<evidence type="ECO:0000313" key="3">
    <source>
        <dbReference type="EMBL" id="KAK5167342.1"/>
    </source>
</evidence>
<proteinExistence type="predicted"/>
<organism evidence="3 4">
    <name type="scientific">Saxophila tyrrhenica</name>
    <dbReference type="NCBI Taxonomy" id="1690608"/>
    <lineage>
        <taxon>Eukaryota</taxon>
        <taxon>Fungi</taxon>
        <taxon>Dikarya</taxon>
        <taxon>Ascomycota</taxon>
        <taxon>Pezizomycotina</taxon>
        <taxon>Dothideomycetes</taxon>
        <taxon>Dothideomycetidae</taxon>
        <taxon>Mycosphaerellales</taxon>
        <taxon>Extremaceae</taxon>
        <taxon>Saxophila</taxon>
    </lineage>
</organism>
<evidence type="ECO:0000256" key="2">
    <source>
        <dbReference type="SAM" id="Phobius"/>
    </source>
</evidence>
<feature type="transmembrane region" description="Helical" evidence="2">
    <location>
        <begin position="27"/>
        <end position="54"/>
    </location>
</feature>
<name>A0AAV9P7E6_9PEZI</name>
<comment type="caution">
    <text evidence="3">The sequence shown here is derived from an EMBL/GenBank/DDBJ whole genome shotgun (WGS) entry which is preliminary data.</text>
</comment>
<sequence length="190" mass="21028">MSTDGEDVPEAGNDPQLRDLVVTAGKAVYWVVYPVAIGLYYVLYNLAFAVVFILKLLYRPLEFLLLPVVYLGQFLFACVLAPFKFLARFETLYIYLGIGALVGGALGLLLAFICTSLQGPLGLEPQPLESGRTAKQYRQEKRRKRENGLPLLSPGYSSPNQVSASNSSRRVGRGKGMLQQPIMEEVDSDY</sequence>
<keyword evidence="2" id="KW-0812">Transmembrane</keyword>
<feature type="compositionally biased region" description="Low complexity" evidence="1">
    <location>
        <begin position="157"/>
        <end position="168"/>
    </location>
</feature>
<dbReference type="Proteomes" id="UP001337655">
    <property type="component" value="Unassembled WGS sequence"/>
</dbReference>
<dbReference type="RefSeq" id="XP_064657048.1">
    <property type="nucleotide sequence ID" value="XM_064804278.1"/>
</dbReference>
<accession>A0AAV9P7E6</accession>
<feature type="region of interest" description="Disordered" evidence="1">
    <location>
        <begin position="127"/>
        <end position="190"/>
    </location>
</feature>
<feature type="transmembrane region" description="Helical" evidence="2">
    <location>
        <begin position="92"/>
        <end position="113"/>
    </location>
</feature>
<gene>
    <name evidence="3" type="ORF">LTR77_007041</name>
</gene>
<protein>
    <submittedName>
        <fullName evidence="3">Uncharacterized protein</fullName>
    </submittedName>
</protein>
<dbReference type="AlphaFoldDB" id="A0AAV9P7E6"/>
<dbReference type="GeneID" id="89928377"/>
<keyword evidence="2" id="KW-0472">Membrane</keyword>
<evidence type="ECO:0000313" key="4">
    <source>
        <dbReference type="Proteomes" id="UP001337655"/>
    </source>
</evidence>
<keyword evidence="2" id="KW-1133">Transmembrane helix</keyword>
<dbReference type="EMBL" id="JAVRRT010000011">
    <property type="protein sequence ID" value="KAK5167342.1"/>
    <property type="molecule type" value="Genomic_DNA"/>
</dbReference>
<evidence type="ECO:0000256" key="1">
    <source>
        <dbReference type="SAM" id="MobiDB-lite"/>
    </source>
</evidence>
<feature type="transmembrane region" description="Helical" evidence="2">
    <location>
        <begin position="63"/>
        <end position="86"/>
    </location>
</feature>
<reference evidence="3 4" key="1">
    <citation type="submission" date="2023-08" db="EMBL/GenBank/DDBJ databases">
        <title>Black Yeasts Isolated from many extreme environments.</title>
        <authorList>
            <person name="Coleine C."/>
            <person name="Stajich J.E."/>
            <person name="Selbmann L."/>
        </authorList>
    </citation>
    <scope>NUCLEOTIDE SEQUENCE [LARGE SCALE GENOMIC DNA]</scope>
    <source>
        <strain evidence="3 4">CCFEE 5935</strain>
    </source>
</reference>